<proteinExistence type="predicted"/>
<protein>
    <submittedName>
        <fullName evidence="2">Uncharacterized protein</fullName>
    </submittedName>
</protein>
<evidence type="ECO:0000313" key="3">
    <source>
        <dbReference type="Proteomes" id="UP000008068"/>
    </source>
</evidence>
<feature type="coiled-coil region" evidence="1">
    <location>
        <begin position="14"/>
        <end position="69"/>
    </location>
</feature>
<dbReference type="AlphaFoldDB" id="G0PDY9"/>
<evidence type="ECO:0000313" key="2">
    <source>
        <dbReference type="EMBL" id="EGT52604.1"/>
    </source>
</evidence>
<gene>
    <name evidence="2" type="ORF">CAEBREN_10477</name>
</gene>
<sequence length="117" mass="13941">MYTLKYSEVELDGRQNRKKDYDDLSEKHTKLEKEHQKTIQEQHHIKTENENLKKLLKREQNKLANLLHTQNEVSTSTIVAEMNNLTMENNKIVHHYNLLCEQITHFAAEAEEKQKNL</sequence>
<dbReference type="Proteomes" id="UP000008068">
    <property type="component" value="Unassembled WGS sequence"/>
</dbReference>
<keyword evidence="3" id="KW-1185">Reference proteome</keyword>
<dbReference type="EMBL" id="GL380298">
    <property type="protein sequence ID" value="EGT52604.1"/>
    <property type="molecule type" value="Genomic_DNA"/>
</dbReference>
<accession>G0PDY9</accession>
<dbReference type="InParanoid" id="G0PDY9"/>
<dbReference type="HOGENOM" id="CLU_2086935_0_0_1"/>
<reference evidence="3" key="1">
    <citation type="submission" date="2011-07" db="EMBL/GenBank/DDBJ databases">
        <authorList>
            <consortium name="Caenorhabditis brenneri Sequencing and Analysis Consortium"/>
            <person name="Wilson R.K."/>
        </authorList>
    </citation>
    <scope>NUCLEOTIDE SEQUENCE [LARGE SCALE GENOMIC DNA]</scope>
    <source>
        <strain evidence="3">PB2801</strain>
    </source>
</reference>
<name>G0PDY9_CAEBE</name>
<organism evidence="3">
    <name type="scientific">Caenorhabditis brenneri</name>
    <name type="common">Nematode worm</name>
    <dbReference type="NCBI Taxonomy" id="135651"/>
    <lineage>
        <taxon>Eukaryota</taxon>
        <taxon>Metazoa</taxon>
        <taxon>Ecdysozoa</taxon>
        <taxon>Nematoda</taxon>
        <taxon>Chromadorea</taxon>
        <taxon>Rhabditida</taxon>
        <taxon>Rhabditina</taxon>
        <taxon>Rhabditomorpha</taxon>
        <taxon>Rhabditoidea</taxon>
        <taxon>Rhabditidae</taxon>
        <taxon>Peloderinae</taxon>
        <taxon>Caenorhabditis</taxon>
    </lineage>
</organism>
<keyword evidence="1" id="KW-0175">Coiled coil</keyword>
<evidence type="ECO:0000256" key="1">
    <source>
        <dbReference type="SAM" id="Coils"/>
    </source>
</evidence>